<dbReference type="InterPro" id="IPR004101">
    <property type="entry name" value="Mur_ligase_C"/>
</dbReference>
<dbReference type="NCBIfam" id="TIGR01082">
    <property type="entry name" value="murC"/>
    <property type="match status" value="1"/>
</dbReference>
<evidence type="ECO:0000256" key="8">
    <source>
        <dbReference type="ARBA" id="ARBA00022840"/>
    </source>
</evidence>
<feature type="domain" description="Mur ligase central" evidence="17">
    <location>
        <begin position="128"/>
        <end position="307"/>
    </location>
</feature>
<evidence type="ECO:0000256" key="10">
    <source>
        <dbReference type="ARBA" id="ARBA00022984"/>
    </source>
</evidence>
<feature type="binding site" evidence="14">
    <location>
        <begin position="130"/>
        <end position="136"/>
    </location>
    <ligand>
        <name>ATP</name>
        <dbReference type="ChEBI" id="CHEBI:30616"/>
    </ligand>
</feature>
<gene>
    <name evidence="14 18" type="primary">murC</name>
    <name evidence="18" type="ORF">OIN60_02535</name>
</gene>
<dbReference type="SUPFAM" id="SSF51984">
    <property type="entry name" value="MurCD N-terminal domain"/>
    <property type="match status" value="1"/>
</dbReference>
<dbReference type="InterPro" id="IPR005758">
    <property type="entry name" value="UDP-N-AcMur_Ala_ligase_MurC"/>
</dbReference>
<keyword evidence="4 14" id="KW-0963">Cytoplasm</keyword>
<name>A0ABT9FLR4_9BACL</name>
<dbReference type="PANTHER" id="PTHR43445">
    <property type="entry name" value="UDP-N-ACETYLMURAMATE--L-ALANINE LIGASE-RELATED"/>
    <property type="match status" value="1"/>
</dbReference>
<reference evidence="18 19" key="1">
    <citation type="submission" date="2022-10" db="EMBL/GenBank/DDBJ databases">
        <title>Paenibacillus description and whole genome data of maize root bacterial community.</title>
        <authorList>
            <person name="Marton D."/>
            <person name="Farkas M."/>
            <person name="Cserhati M."/>
        </authorList>
    </citation>
    <scope>NUCLEOTIDE SEQUENCE [LARGE SCALE GENOMIC DNA]</scope>
    <source>
        <strain evidence="18 19">P96</strain>
    </source>
</reference>
<dbReference type="InterPro" id="IPR000713">
    <property type="entry name" value="Mur_ligase_N"/>
</dbReference>
<dbReference type="InterPro" id="IPR036565">
    <property type="entry name" value="Mur-like_cat_sf"/>
</dbReference>
<evidence type="ECO:0000256" key="9">
    <source>
        <dbReference type="ARBA" id="ARBA00022960"/>
    </source>
</evidence>
<evidence type="ECO:0000259" key="17">
    <source>
        <dbReference type="Pfam" id="PF08245"/>
    </source>
</evidence>
<evidence type="ECO:0000256" key="2">
    <source>
        <dbReference type="ARBA" id="ARBA00004752"/>
    </source>
</evidence>
<comment type="subcellular location">
    <subcellularLocation>
        <location evidence="1 14">Cytoplasm</location>
    </subcellularLocation>
</comment>
<evidence type="ECO:0000256" key="3">
    <source>
        <dbReference type="ARBA" id="ARBA00012211"/>
    </source>
</evidence>
<keyword evidence="19" id="KW-1185">Reference proteome</keyword>
<dbReference type="PANTHER" id="PTHR43445:SF3">
    <property type="entry name" value="UDP-N-ACETYLMURAMATE--L-ALANINE LIGASE"/>
    <property type="match status" value="1"/>
</dbReference>
<dbReference type="InterPro" id="IPR013221">
    <property type="entry name" value="Mur_ligase_cen"/>
</dbReference>
<evidence type="ECO:0000256" key="4">
    <source>
        <dbReference type="ARBA" id="ARBA00022490"/>
    </source>
</evidence>
<keyword evidence="9 14" id="KW-0133">Cell shape</keyword>
<keyword evidence="7 14" id="KW-0547">Nucleotide-binding</keyword>
<sequence length="481" mass="52151">MCARPFCIKAIRKKVGEILLNTTEHVHFIGIGGYGMSAIARVMLEMGYTVTGSDVASQELTEKLAAKGAKIYIGHTAEHVQGADLVVYSTALPKDNVERMAAEQLNIPTLHRSQMLARLLNERKGVAVAGAHGKTTTSSMIALVMEKCGADPTYIIGGEIMNVGTNAKAGEGDCVVAEADESDGSFLQYHPWVGIVTNIEADHLENYDGDFNRLKSAYVQFLSQIRPEGTAVVCADDENIQEILPKLSCKVTTYGIDRPADYAATDIQLGDRQSSFTLNKDGVPLGVIRLAVPGKHNVYNSMATVIACVEAGLEFEQIAEAILEFSGAKRRFQVLGEADGILVIDDYAHHPTEIEATISAAKATGKRIIAVFQPQRYTRTFFLLDAFSRAFSEADEVIITDIYSPAGEQEIKGVHSSKLVELIVKNSNGNTAYIPTKEAVIERISERLQPGDLVLTMGAGDIWKAGAALARKLKERTSDDK</sequence>
<evidence type="ECO:0000256" key="1">
    <source>
        <dbReference type="ARBA" id="ARBA00004496"/>
    </source>
</evidence>
<protein>
    <recommendedName>
        <fullName evidence="3 14">UDP-N-acetylmuramate--L-alanine ligase</fullName>
        <ecNumber evidence="3 14">6.3.2.8</ecNumber>
    </recommendedName>
    <alternativeName>
        <fullName evidence="14">UDP-N-acetylmuramoyl-L-alanine synthetase</fullName>
    </alternativeName>
</protein>
<dbReference type="InterPro" id="IPR050061">
    <property type="entry name" value="MurCDEF_pg_biosynth"/>
</dbReference>
<dbReference type="GO" id="GO:0008763">
    <property type="term" value="F:UDP-N-acetylmuramate-L-alanine ligase activity"/>
    <property type="evidence" value="ECO:0007669"/>
    <property type="project" value="UniProtKB-EC"/>
</dbReference>
<evidence type="ECO:0000259" key="16">
    <source>
        <dbReference type="Pfam" id="PF02875"/>
    </source>
</evidence>
<evidence type="ECO:0000256" key="7">
    <source>
        <dbReference type="ARBA" id="ARBA00022741"/>
    </source>
</evidence>
<evidence type="ECO:0000313" key="18">
    <source>
        <dbReference type="EMBL" id="MDP4095669.1"/>
    </source>
</evidence>
<feature type="domain" description="Mur ligase N-terminal catalytic" evidence="15">
    <location>
        <begin position="25"/>
        <end position="123"/>
    </location>
</feature>
<proteinExistence type="inferred from homology"/>
<keyword evidence="5 14" id="KW-0436">Ligase</keyword>
<keyword evidence="8 14" id="KW-0067">ATP-binding</keyword>
<dbReference type="Gene3D" id="3.90.190.20">
    <property type="entry name" value="Mur ligase, C-terminal domain"/>
    <property type="match status" value="1"/>
</dbReference>
<evidence type="ECO:0000256" key="6">
    <source>
        <dbReference type="ARBA" id="ARBA00022618"/>
    </source>
</evidence>
<feature type="domain" description="Mur ligase C-terminal" evidence="16">
    <location>
        <begin position="330"/>
        <end position="460"/>
    </location>
</feature>
<dbReference type="Proteomes" id="UP001241848">
    <property type="component" value="Unassembled WGS sequence"/>
</dbReference>
<comment type="similarity">
    <text evidence="14">Belongs to the MurCDEF family.</text>
</comment>
<dbReference type="HAMAP" id="MF_00046">
    <property type="entry name" value="MurC"/>
    <property type="match status" value="1"/>
</dbReference>
<evidence type="ECO:0000256" key="13">
    <source>
        <dbReference type="ARBA" id="ARBA00047833"/>
    </source>
</evidence>
<dbReference type="Gene3D" id="3.40.50.720">
    <property type="entry name" value="NAD(P)-binding Rossmann-like Domain"/>
    <property type="match status" value="1"/>
</dbReference>
<evidence type="ECO:0000313" key="19">
    <source>
        <dbReference type="Proteomes" id="UP001241848"/>
    </source>
</evidence>
<comment type="function">
    <text evidence="14">Cell wall formation.</text>
</comment>
<accession>A0ABT9FLR4</accession>
<comment type="caution">
    <text evidence="18">The sequence shown here is derived from an EMBL/GenBank/DDBJ whole genome shotgun (WGS) entry which is preliminary data.</text>
</comment>
<dbReference type="SUPFAM" id="SSF53623">
    <property type="entry name" value="MurD-like peptide ligases, catalytic domain"/>
    <property type="match status" value="1"/>
</dbReference>
<dbReference type="Pfam" id="PF02875">
    <property type="entry name" value="Mur_ligase_C"/>
    <property type="match status" value="1"/>
</dbReference>
<dbReference type="Pfam" id="PF08245">
    <property type="entry name" value="Mur_ligase_M"/>
    <property type="match status" value="1"/>
</dbReference>
<keyword evidence="10 14" id="KW-0573">Peptidoglycan synthesis</keyword>
<evidence type="ECO:0000256" key="14">
    <source>
        <dbReference type="HAMAP-Rule" id="MF_00046"/>
    </source>
</evidence>
<dbReference type="InterPro" id="IPR036615">
    <property type="entry name" value="Mur_ligase_C_dom_sf"/>
</dbReference>
<keyword evidence="12 14" id="KW-0961">Cell wall biogenesis/degradation</keyword>
<comment type="catalytic activity">
    <reaction evidence="13 14">
        <text>UDP-N-acetyl-alpha-D-muramate + L-alanine + ATP = UDP-N-acetyl-alpha-D-muramoyl-L-alanine + ADP + phosphate + H(+)</text>
        <dbReference type="Rhea" id="RHEA:23372"/>
        <dbReference type="ChEBI" id="CHEBI:15378"/>
        <dbReference type="ChEBI" id="CHEBI:30616"/>
        <dbReference type="ChEBI" id="CHEBI:43474"/>
        <dbReference type="ChEBI" id="CHEBI:57972"/>
        <dbReference type="ChEBI" id="CHEBI:70757"/>
        <dbReference type="ChEBI" id="CHEBI:83898"/>
        <dbReference type="ChEBI" id="CHEBI:456216"/>
        <dbReference type="EC" id="6.3.2.8"/>
    </reaction>
</comment>
<evidence type="ECO:0000259" key="15">
    <source>
        <dbReference type="Pfam" id="PF01225"/>
    </source>
</evidence>
<dbReference type="EMBL" id="JAPCKK010000005">
    <property type="protein sequence ID" value="MDP4095669.1"/>
    <property type="molecule type" value="Genomic_DNA"/>
</dbReference>
<organism evidence="18 19">
    <name type="scientific">Paenibacillus zeirhizosphaerae</name>
    <dbReference type="NCBI Taxonomy" id="2987519"/>
    <lineage>
        <taxon>Bacteria</taxon>
        <taxon>Bacillati</taxon>
        <taxon>Bacillota</taxon>
        <taxon>Bacilli</taxon>
        <taxon>Bacillales</taxon>
        <taxon>Paenibacillaceae</taxon>
        <taxon>Paenibacillus</taxon>
    </lineage>
</organism>
<evidence type="ECO:0000256" key="12">
    <source>
        <dbReference type="ARBA" id="ARBA00023316"/>
    </source>
</evidence>
<evidence type="ECO:0000256" key="11">
    <source>
        <dbReference type="ARBA" id="ARBA00023306"/>
    </source>
</evidence>
<dbReference type="Gene3D" id="3.40.1190.10">
    <property type="entry name" value="Mur-like, catalytic domain"/>
    <property type="match status" value="1"/>
</dbReference>
<comment type="pathway">
    <text evidence="2 14">Cell wall biogenesis; peptidoglycan biosynthesis.</text>
</comment>
<dbReference type="Pfam" id="PF01225">
    <property type="entry name" value="Mur_ligase"/>
    <property type="match status" value="1"/>
</dbReference>
<evidence type="ECO:0000256" key="5">
    <source>
        <dbReference type="ARBA" id="ARBA00022598"/>
    </source>
</evidence>
<dbReference type="SUPFAM" id="SSF53244">
    <property type="entry name" value="MurD-like peptide ligases, peptide-binding domain"/>
    <property type="match status" value="1"/>
</dbReference>
<keyword evidence="6 14" id="KW-0132">Cell division</keyword>
<keyword evidence="11 14" id="KW-0131">Cell cycle</keyword>
<dbReference type="EC" id="6.3.2.8" evidence="3 14"/>